<sequence length="267" mass="29002">MHSPLKQFTNHWAIILGGSSGFGLASVEKLASHGMNIAILYRETRSSERELKNKLTLLAQIHNVIIAPFNINALDASGREQFIEQTNTIIAKGSVKLLLHSIARGNLKPLMADADGGALSVADIEHTSYAMSNSLLDWARLLIKNQLFNTDARIIGLTSEGSNRHWDGYAAVSIAKASLQSLATYMAVELSKYGLRTNLIQAGVTNTPSLRMIAGSEQLIETAVNRNPMGRITEPQDVANVIYLLCTAEAAWINGSLIHVDGGEHCR</sequence>
<comment type="similarity">
    <text evidence="1">Belongs to the short-chain dehydrogenases/reductases (SDR) family.</text>
</comment>
<protein>
    <submittedName>
        <fullName evidence="3">NAD(P)-dependent dehydrogenase (Short-subunit alcohol dehydrogenase family)</fullName>
    </submittedName>
</protein>
<name>A0A495J4N3_9SPHI</name>
<dbReference type="SUPFAM" id="SSF51735">
    <property type="entry name" value="NAD(P)-binding Rossmann-fold domains"/>
    <property type="match status" value="1"/>
</dbReference>
<evidence type="ECO:0000256" key="2">
    <source>
        <dbReference type="ARBA" id="ARBA00023002"/>
    </source>
</evidence>
<dbReference type="PANTHER" id="PTHR43477">
    <property type="entry name" value="DIHYDROANTICAPSIN 7-DEHYDROGENASE"/>
    <property type="match status" value="1"/>
</dbReference>
<dbReference type="PANTHER" id="PTHR43477:SF1">
    <property type="entry name" value="DIHYDROANTICAPSIN 7-DEHYDROGENASE"/>
    <property type="match status" value="1"/>
</dbReference>
<dbReference type="InterPro" id="IPR002347">
    <property type="entry name" value="SDR_fam"/>
</dbReference>
<accession>A0A495J4N3</accession>
<comment type="caution">
    <text evidence="3">The sequence shown here is derived from an EMBL/GenBank/DDBJ whole genome shotgun (WGS) entry which is preliminary data.</text>
</comment>
<reference evidence="3 4" key="1">
    <citation type="submission" date="2018-10" db="EMBL/GenBank/DDBJ databases">
        <title>Genomic Encyclopedia of Archaeal and Bacterial Type Strains, Phase II (KMG-II): from individual species to whole genera.</title>
        <authorList>
            <person name="Goeker M."/>
        </authorList>
    </citation>
    <scope>NUCLEOTIDE SEQUENCE [LARGE SCALE GENOMIC DNA]</scope>
    <source>
        <strain evidence="3 4">DSM 18602</strain>
    </source>
</reference>
<evidence type="ECO:0000313" key="4">
    <source>
        <dbReference type="Proteomes" id="UP000268007"/>
    </source>
</evidence>
<dbReference type="GO" id="GO:0016491">
    <property type="term" value="F:oxidoreductase activity"/>
    <property type="evidence" value="ECO:0007669"/>
    <property type="project" value="UniProtKB-KW"/>
</dbReference>
<proteinExistence type="inferred from homology"/>
<evidence type="ECO:0000313" key="3">
    <source>
        <dbReference type="EMBL" id="RKR83940.1"/>
    </source>
</evidence>
<dbReference type="EMBL" id="RBKU01000001">
    <property type="protein sequence ID" value="RKR83940.1"/>
    <property type="molecule type" value="Genomic_DNA"/>
</dbReference>
<dbReference type="PRINTS" id="PR00081">
    <property type="entry name" value="GDHRDH"/>
</dbReference>
<dbReference type="InterPro" id="IPR051122">
    <property type="entry name" value="SDR_DHRS6-like"/>
</dbReference>
<dbReference type="AlphaFoldDB" id="A0A495J4N3"/>
<dbReference type="Proteomes" id="UP000268007">
    <property type="component" value="Unassembled WGS sequence"/>
</dbReference>
<organism evidence="3 4">
    <name type="scientific">Mucilaginibacter gracilis</name>
    <dbReference type="NCBI Taxonomy" id="423350"/>
    <lineage>
        <taxon>Bacteria</taxon>
        <taxon>Pseudomonadati</taxon>
        <taxon>Bacteroidota</taxon>
        <taxon>Sphingobacteriia</taxon>
        <taxon>Sphingobacteriales</taxon>
        <taxon>Sphingobacteriaceae</taxon>
        <taxon>Mucilaginibacter</taxon>
    </lineage>
</organism>
<dbReference type="Gene3D" id="3.40.50.720">
    <property type="entry name" value="NAD(P)-binding Rossmann-like Domain"/>
    <property type="match status" value="2"/>
</dbReference>
<keyword evidence="4" id="KW-1185">Reference proteome</keyword>
<dbReference type="RefSeq" id="WP_121199383.1">
    <property type="nucleotide sequence ID" value="NZ_RBKU01000001.1"/>
</dbReference>
<dbReference type="InterPro" id="IPR036291">
    <property type="entry name" value="NAD(P)-bd_dom_sf"/>
</dbReference>
<evidence type="ECO:0000256" key="1">
    <source>
        <dbReference type="ARBA" id="ARBA00006484"/>
    </source>
</evidence>
<gene>
    <name evidence="3" type="ORF">BDD43_4155</name>
</gene>
<dbReference type="OrthoDB" id="9803333at2"/>
<keyword evidence="2" id="KW-0560">Oxidoreductase</keyword>
<dbReference type="Pfam" id="PF13561">
    <property type="entry name" value="adh_short_C2"/>
    <property type="match status" value="1"/>
</dbReference>